<evidence type="ECO:0000313" key="3">
    <source>
        <dbReference type="Proteomes" id="UP000571817"/>
    </source>
</evidence>
<evidence type="ECO:0000313" key="2">
    <source>
        <dbReference type="EMBL" id="NYJ73439.1"/>
    </source>
</evidence>
<protein>
    <submittedName>
        <fullName evidence="2">Uncharacterized protein</fullName>
    </submittedName>
</protein>
<keyword evidence="3" id="KW-1185">Reference proteome</keyword>
<organism evidence="2 3">
    <name type="scientific">Allobranchiibius huperziae</name>
    <dbReference type="NCBI Taxonomy" id="1874116"/>
    <lineage>
        <taxon>Bacteria</taxon>
        <taxon>Bacillati</taxon>
        <taxon>Actinomycetota</taxon>
        <taxon>Actinomycetes</taxon>
        <taxon>Micrococcales</taxon>
        <taxon>Dermacoccaceae</taxon>
        <taxon>Allobranchiibius</taxon>
    </lineage>
</organism>
<gene>
    <name evidence="2" type="ORF">HNR15_000402</name>
</gene>
<sequence length="712" mass="77698">MATPQEPGSTSETVHTPGGPRPADHVHTVAPGEVVAADEGGRYRVAKRPPLTLRRTRALLATGDYAITPGGLRPKSMIHLVGPDEIVRPDGGRMKRFNTRTETFVEPPETTAEIAELPGLGSGWITYAAYTEASTNVIRSMTTTWTVPPEPIAEDGQLLYLFNGLQDSPVTQILQPVLQWGVSPAGGGNSWALASWLVVGTNAFRTQTLVTVQPGDVLTGVMKLVSRHTTFDFWTCEFVGFPDTVLSVNVTGQLVMPVQTLETYTVAQCRDYPPTLMTSMRDISVNTDSGALTTAFAAYDAITDCGQHTDVVSNTAGAGQIDLNYSQQFLSLAPAPVASISRTQDQIDLFAVGTDGSVDSTFWNPAGGWLRTWFRLADGRFGDDFTIAPGSPIGVLSRYPTHLDLFATGRDGHVYSTYWDASSGWSGQWFWLGGDNFADQFKIPVGSQVSCVDRAPDLIDLFVVGLDGGVYSTFWNAGGGWNNHWFRLADGRFGDGFTVAPGTPVGVLSRYTEHLDLFATGRDGHVYSTYWDASSGWSGQWFWLGDDNFADQFKIPVGAPVTALSRFRDQIDLFVSGLDGGVYSTYWNAGTGWNNHWFRLADARFGDGFTVPPGSPVTPISRFEGHIDLFASGRDGHVYSTYWDASSGWSGQWFWLGDDRFADQFTIPPGARVTAQSREQDVIDLFVTGKDNHVYSTYWNAAGGWAGQWFSL</sequence>
<dbReference type="AlphaFoldDB" id="A0A853DBT3"/>
<feature type="compositionally biased region" description="Polar residues" evidence="1">
    <location>
        <begin position="1"/>
        <end position="14"/>
    </location>
</feature>
<dbReference type="SUPFAM" id="SSF89372">
    <property type="entry name" value="Fucose-specific lectin"/>
    <property type="match status" value="2"/>
</dbReference>
<evidence type="ECO:0000256" key="1">
    <source>
        <dbReference type="SAM" id="MobiDB-lite"/>
    </source>
</evidence>
<reference evidence="2 3" key="1">
    <citation type="submission" date="2020-07" db="EMBL/GenBank/DDBJ databases">
        <title>Sequencing the genomes of 1000 actinobacteria strains.</title>
        <authorList>
            <person name="Klenk H.-P."/>
        </authorList>
    </citation>
    <scope>NUCLEOTIDE SEQUENCE [LARGE SCALE GENOMIC DNA]</scope>
    <source>
        <strain evidence="2 3">DSM 29531</strain>
    </source>
</reference>
<proteinExistence type="predicted"/>
<feature type="region of interest" description="Disordered" evidence="1">
    <location>
        <begin position="1"/>
        <end position="28"/>
    </location>
</feature>
<comment type="caution">
    <text evidence="2">The sequence shown here is derived from an EMBL/GenBank/DDBJ whole genome shotgun (WGS) entry which is preliminary data.</text>
</comment>
<name>A0A853DBT3_9MICO</name>
<dbReference type="RefSeq" id="WP_179478716.1">
    <property type="nucleotide sequence ID" value="NZ_JACCFW010000001.1"/>
</dbReference>
<dbReference type="Proteomes" id="UP000571817">
    <property type="component" value="Unassembled WGS sequence"/>
</dbReference>
<accession>A0A853DBT3</accession>
<dbReference type="Gene3D" id="2.120.10.70">
    <property type="entry name" value="Fucose-specific lectin"/>
    <property type="match status" value="2"/>
</dbReference>
<dbReference type="EMBL" id="JACCFW010000001">
    <property type="protein sequence ID" value="NYJ73439.1"/>
    <property type="molecule type" value="Genomic_DNA"/>
</dbReference>